<keyword evidence="5" id="KW-1185">Reference proteome</keyword>
<dbReference type="InterPro" id="IPR000253">
    <property type="entry name" value="FHA_dom"/>
</dbReference>
<dbReference type="PROSITE" id="PS50006">
    <property type="entry name" value="FHA_DOMAIN"/>
    <property type="match status" value="1"/>
</dbReference>
<dbReference type="InterPro" id="IPR027417">
    <property type="entry name" value="P-loop_NTPase"/>
</dbReference>
<sequence length="618" mass="66392">MAARPSSNQVQVVIHTDDGSERTEMVPIGAPITIGRHVNCVLRLDSDLVSRQHAVVEIGPASMRVEDVSTNGTIAGEMLLRRQAVDVPFGTPVVLGNFTVYFMPPPGAAAAPVPRAPVAGQVIGQVPGQLPGQGLGQLPQIPGGHGRPPLAAVPAPGQATPPVAVPQGPAPAAADRPQQPRVLAQGAITTPEALQKREKQVALRREIHKLLLEHLDLAAMDPSKVDDPSMRPKVLNALRRIITNIESRLPPDTDRDQLIGELTDEALGLGPLERFLADPQITEIMVVDPNTIYIERSGKLTLSETRFTDDERVRAVIERIVTPLGRRIDESSPLVDARLKDGSRVNAVIKPLALRGSCITIRKFSKTPLTLEKLVGFGALTPQMGLFLTRSVIAKRNIVISGGTGSGKTTLLNVLSGAIPSEERIVTIEDAAELQLAQPHVVSLETRPANLEGKGEYTIRDLVKNSLRMRPDRIVVGECRGGEALDMLQAMNTGHDGSLTTTHANSPEEAISRIETLVLMAGVDLPVRAIRDQIAGAVHVIVQQTRFSDGSRRVSAISEVTGVGDEGTIEMRPIFEFIRTGTGPNGKVIGEFRATGYLPSYLNDFIVMGLVKRGEAYL</sequence>
<dbReference type="Pfam" id="PF00498">
    <property type="entry name" value="FHA"/>
    <property type="match status" value="1"/>
</dbReference>
<name>A0ABZ2L8G0_9BACT</name>
<dbReference type="CDD" id="cd01130">
    <property type="entry name" value="VirB11-like_ATPase"/>
    <property type="match status" value="1"/>
</dbReference>
<dbReference type="CDD" id="cd00060">
    <property type="entry name" value="FHA"/>
    <property type="match status" value="1"/>
</dbReference>
<dbReference type="Gene3D" id="3.30.450.380">
    <property type="match status" value="1"/>
</dbReference>
<dbReference type="Proteomes" id="UP001374803">
    <property type="component" value="Chromosome"/>
</dbReference>
<evidence type="ECO:0000313" key="4">
    <source>
        <dbReference type="EMBL" id="WXB07224.1"/>
    </source>
</evidence>
<evidence type="ECO:0000259" key="3">
    <source>
        <dbReference type="PROSITE" id="PS50006"/>
    </source>
</evidence>
<dbReference type="Gene3D" id="2.60.200.20">
    <property type="match status" value="1"/>
</dbReference>
<dbReference type="EMBL" id="CP089983">
    <property type="protein sequence ID" value="WXB07224.1"/>
    <property type="molecule type" value="Genomic_DNA"/>
</dbReference>
<dbReference type="PANTHER" id="PTHR30486">
    <property type="entry name" value="TWITCHING MOTILITY PROTEIN PILT"/>
    <property type="match status" value="1"/>
</dbReference>
<dbReference type="InterPro" id="IPR008984">
    <property type="entry name" value="SMAD_FHA_dom_sf"/>
</dbReference>
<dbReference type="SMART" id="SM00240">
    <property type="entry name" value="FHA"/>
    <property type="match status" value="1"/>
</dbReference>
<dbReference type="SUPFAM" id="SSF52540">
    <property type="entry name" value="P-loop containing nucleoside triphosphate hydrolases"/>
    <property type="match status" value="1"/>
</dbReference>
<dbReference type="PANTHER" id="PTHR30486:SF15">
    <property type="entry name" value="TYPE II_IV SECRETION SYSTEM ATPASE"/>
    <property type="match status" value="1"/>
</dbReference>
<feature type="domain" description="FHA" evidence="3">
    <location>
        <begin position="32"/>
        <end position="80"/>
    </location>
</feature>
<evidence type="ECO:0000256" key="2">
    <source>
        <dbReference type="SAM" id="MobiDB-lite"/>
    </source>
</evidence>
<evidence type="ECO:0000313" key="5">
    <source>
        <dbReference type="Proteomes" id="UP001374803"/>
    </source>
</evidence>
<feature type="compositionally biased region" description="Low complexity" evidence="2">
    <location>
        <begin position="158"/>
        <end position="177"/>
    </location>
</feature>
<gene>
    <name evidence="4" type="primary">tadA</name>
    <name evidence="4" type="ORF">LVJ94_08245</name>
</gene>
<accession>A0ABZ2L8G0</accession>
<dbReference type="RefSeq" id="WP_394836884.1">
    <property type="nucleotide sequence ID" value="NZ_CP089929.1"/>
</dbReference>
<evidence type="ECO:0000256" key="1">
    <source>
        <dbReference type="ARBA" id="ARBA00006611"/>
    </source>
</evidence>
<dbReference type="Gene3D" id="3.40.50.300">
    <property type="entry name" value="P-loop containing nucleotide triphosphate hydrolases"/>
    <property type="match status" value="1"/>
</dbReference>
<dbReference type="InterPro" id="IPR001482">
    <property type="entry name" value="T2SS/T4SS_dom"/>
</dbReference>
<proteinExistence type="inferred from homology"/>
<comment type="similarity">
    <text evidence="1">Belongs to the GSP E family.</text>
</comment>
<reference evidence="4" key="1">
    <citation type="submission" date="2021-12" db="EMBL/GenBank/DDBJ databases">
        <title>Discovery of the Pendulisporaceae a myxobacterial family with distinct sporulation behavior and unique specialized metabolism.</title>
        <authorList>
            <person name="Garcia R."/>
            <person name="Popoff A."/>
            <person name="Bader C.D."/>
            <person name="Loehr J."/>
            <person name="Walesch S."/>
            <person name="Walt C."/>
            <person name="Boldt J."/>
            <person name="Bunk B."/>
            <person name="Haeckl F.J.F.P.J."/>
            <person name="Gunesch A.P."/>
            <person name="Birkelbach J."/>
            <person name="Nuebel U."/>
            <person name="Pietschmann T."/>
            <person name="Bach T."/>
            <person name="Mueller R."/>
        </authorList>
    </citation>
    <scope>NUCLEOTIDE SEQUENCE</scope>
    <source>
        <strain evidence="4">MSr11367</strain>
    </source>
</reference>
<dbReference type="SUPFAM" id="SSF49879">
    <property type="entry name" value="SMAD/FHA domain"/>
    <property type="match status" value="1"/>
</dbReference>
<feature type="region of interest" description="Disordered" evidence="2">
    <location>
        <begin position="155"/>
        <end position="177"/>
    </location>
</feature>
<protein>
    <submittedName>
        <fullName evidence="4">Flp pilus assembly complex ATPase component TadA</fullName>
    </submittedName>
</protein>
<dbReference type="Pfam" id="PF00437">
    <property type="entry name" value="T2SSE"/>
    <property type="match status" value="1"/>
</dbReference>
<dbReference type="InterPro" id="IPR050921">
    <property type="entry name" value="T4SS_GSP_E_ATPase"/>
</dbReference>
<organism evidence="4 5">
    <name type="scientific">Pendulispora rubella</name>
    <dbReference type="NCBI Taxonomy" id="2741070"/>
    <lineage>
        <taxon>Bacteria</taxon>
        <taxon>Pseudomonadati</taxon>
        <taxon>Myxococcota</taxon>
        <taxon>Myxococcia</taxon>
        <taxon>Myxococcales</taxon>
        <taxon>Sorangiineae</taxon>
        <taxon>Pendulisporaceae</taxon>
        <taxon>Pendulispora</taxon>
    </lineage>
</organism>